<evidence type="ECO:0000256" key="3">
    <source>
        <dbReference type="ARBA" id="ARBA00022490"/>
    </source>
</evidence>
<gene>
    <name evidence="7" type="ORF">JCM19239_1109</name>
</gene>
<feature type="coiled-coil region" evidence="5">
    <location>
        <begin position="209"/>
        <end position="236"/>
    </location>
</feature>
<proteinExistence type="inferred from homology"/>
<evidence type="ECO:0000256" key="4">
    <source>
        <dbReference type="ARBA" id="ARBA00037131"/>
    </source>
</evidence>
<dbReference type="SUPFAM" id="SSF52402">
    <property type="entry name" value="Adenine nucleotide alpha hydrolases-like"/>
    <property type="match status" value="2"/>
</dbReference>
<feature type="domain" description="UspA" evidence="6">
    <location>
        <begin position="151"/>
        <end position="301"/>
    </location>
</feature>
<evidence type="ECO:0000313" key="8">
    <source>
        <dbReference type="Proteomes" id="UP000029223"/>
    </source>
</evidence>
<organism evidence="7 8">
    <name type="scientific">Vibrio variabilis</name>
    <dbReference type="NCBI Taxonomy" id="990271"/>
    <lineage>
        <taxon>Bacteria</taxon>
        <taxon>Pseudomonadati</taxon>
        <taxon>Pseudomonadota</taxon>
        <taxon>Gammaproteobacteria</taxon>
        <taxon>Vibrionales</taxon>
        <taxon>Vibrionaceae</taxon>
        <taxon>Vibrio</taxon>
    </lineage>
</organism>
<evidence type="ECO:0000256" key="2">
    <source>
        <dbReference type="ARBA" id="ARBA00008791"/>
    </source>
</evidence>
<comment type="similarity">
    <text evidence="2">Belongs to the universal stress protein A family.</text>
</comment>
<dbReference type="InterPro" id="IPR006016">
    <property type="entry name" value="UspA"/>
</dbReference>
<keyword evidence="8" id="KW-1185">Reference proteome</keyword>
<dbReference type="Proteomes" id="UP000029223">
    <property type="component" value="Unassembled WGS sequence"/>
</dbReference>
<dbReference type="Gene3D" id="3.40.50.12370">
    <property type="match status" value="1"/>
</dbReference>
<dbReference type="PANTHER" id="PTHR47892:SF1">
    <property type="entry name" value="UNIVERSAL STRESS PROTEIN E"/>
    <property type="match status" value="1"/>
</dbReference>
<evidence type="ECO:0000256" key="5">
    <source>
        <dbReference type="SAM" id="Coils"/>
    </source>
</evidence>
<sequence>MRRFENILFATQGLPGHSDALAQAIMLAANNRVPVKGLIASPTFPDDLSEYQHAYESSLQDSLNQSVIKTKNDVGLSDDEVLFPIEVQSSEQPAVCIIRHVLNNHNDLVIKEAEPITDGGDGFKAIDMTLLRKCPSPVWLHRPTSKPKQKRRVAVAIDPVASTQEQHALALRLLELSRSIADSCDSRLHVISCWQHYMENYIERNTWIKIEHEDVAKEVEEERVRHEEALQALIDESGIKGSIVIHYLHGKADDQIPTCVRERDVDVLVMGTVARTGISGFVIGNTAENVLQSVHCSLVALKPQGFKTPIAS</sequence>
<evidence type="ECO:0000313" key="7">
    <source>
        <dbReference type="EMBL" id="GAL27095.1"/>
    </source>
</evidence>
<dbReference type="EMBL" id="BBMS01000025">
    <property type="protein sequence ID" value="GAL27095.1"/>
    <property type="molecule type" value="Genomic_DNA"/>
</dbReference>
<evidence type="ECO:0000259" key="6">
    <source>
        <dbReference type="Pfam" id="PF00582"/>
    </source>
</evidence>
<reference evidence="8" key="1">
    <citation type="submission" date="2014-09" db="EMBL/GenBank/DDBJ databases">
        <title>Vibrio variabilis JCM 19239. (C206) whole genome shotgun sequence.</title>
        <authorList>
            <person name="Sawabe T."/>
            <person name="Meirelles P."/>
            <person name="Nakanishi M."/>
            <person name="Sayaka M."/>
            <person name="Hattori M."/>
            <person name="Ohkuma M."/>
        </authorList>
    </citation>
    <scope>NUCLEOTIDE SEQUENCE [LARGE SCALE GENOMIC DNA]</scope>
    <source>
        <strain evidence="8">JCM 19239</strain>
    </source>
</reference>
<comment type="function">
    <text evidence="4">Required for resistance to DNA-damaging agents.</text>
</comment>
<keyword evidence="3" id="KW-0963">Cytoplasm</keyword>
<dbReference type="PANTHER" id="PTHR47892">
    <property type="entry name" value="UNIVERSAL STRESS PROTEIN E"/>
    <property type="match status" value="1"/>
</dbReference>
<comment type="caution">
    <text evidence="7">The sequence shown here is derived from an EMBL/GenBank/DDBJ whole genome shotgun (WGS) entry which is preliminary data.</text>
</comment>
<protein>
    <submittedName>
        <fullName evidence="7">Universal stress protein family 1</fullName>
    </submittedName>
</protein>
<dbReference type="Pfam" id="PF00582">
    <property type="entry name" value="Usp"/>
    <property type="match status" value="1"/>
</dbReference>
<name>A0ABQ0JFM9_9VIBR</name>
<comment type="subcellular location">
    <subcellularLocation>
        <location evidence="1">Cytoplasm</location>
    </subcellularLocation>
</comment>
<evidence type="ECO:0000256" key="1">
    <source>
        <dbReference type="ARBA" id="ARBA00004496"/>
    </source>
</evidence>
<keyword evidence="5" id="KW-0175">Coiled coil</keyword>
<accession>A0ABQ0JFM9</accession>
<reference evidence="8" key="2">
    <citation type="submission" date="2014-09" db="EMBL/GenBank/DDBJ databases">
        <authorList>
            <consortium name="NBRP consortium"/>
            <person name="Sawabe T."/>
            <person name="Meirelles P."/>
            <person name="Nakanishi M."/>
            <person name="Sayaka M."/>
            <person name="Hattori M."/>
            <person name="Ohkuma M."/>
        </authorList>
    </citation>
    <scope>NUCLEOTIDE SEQUENCE [LARGE SCALE GENOMIC DNA]</scope>
    <source>
        <strain evidence="8">JCM 19239</strain>
    </source>
</reference>